<keyword evidence="8" id="KW-0325">Glycoprotein</keyword>
<dbReference type="PANTHER" id="PTHR24100:SF139">
    <property type="entry name" value="BUTYROPHILIN SUBFAMILY 2 MEMBER A2"/>
    <property type="match status" value="1"/>
</dbReference>
<dbReference type="InterPro" id="IPR013783">
    <property type="entry name" value="Ig-like_fold"/>
</dbReference>
<evidence type="ECO:0000256" key="9">
    <source>
        <dbReference type="ARBA" id="ARBA00023319"/>
    </source>
</evidence>
<protein>
    <submittedName>
        <fullName evidence="14">Butyrophilin subfamily 2 member A1</fullName>
    </submittedName>
</protein>
<feature type="compositionally biased region" description="Basic and acidic residues" evidence="10">
    <location>
        <begin position="300"/>
        <end position="310"/>
    </location>
</feature>
<proteinExistence type="inferred from homology"/>
<keyword evidence="7" id="KW-1015">Disulfide bond</keyword>
<keyword evidence="5" id="KW-1133">Transmembrane helix</keyword>
<dbReference type="PROSITE" id="PS50835">
    <property type="entry name" value="IG_LIKE"/>
    <property type="match status" value="1"/>
</dbReference>
<dbReference type="SMART" id="SM00589">
    <property type="entry name" value="PRY"/>
    <property type="match status" value="1"/>
</dbReference>
<dbReference type="GO" id="GO:0050852">
    <property type="term" value="P:T cell receptor signaling pathway"/>
    <property type="evidence" value="ECO:0007669"/>
    <property type="project" value="TreeGrafter"/>
</dbReference>
<evidence type="ECO:0000256" key="5">
    <source>
        <dbReference type="ARBA" id="ARBA00022989"/>
    </source>
</evidence>
<dbReference type="InterPro" id="IPR007110">
    <property type="entry name" value="Ig-like_dom"/>
</dbReference>
<dbReference type="PRINTS" id="PR01407">
    <property type="entry name" value="BUTYPHLNCDUF"/>
</dbReference>
<dbReference type="GO" id="GO:0001817">
    <property type="term" value="P:regulation of cytokine production"/>
    <property type="evidence" value="ECO:0007669"/>
    <property type="project" value="TreeGrafter"/>
</dbReference>
<dbReference type="GO" id="GO:0009897">
    <property type="term" value="C:external side of plasma membrane"/>
    <property type="evidence" value="ECO:0007669"/>
    <property type="project" value="TreeGrafter"/>
</dbReference>
<dbReference type="InterPro" id="IPR043136">
    <property type="entry name" value="B30.2/SPRY_sf"/>
</dbReference>
<dbReference type="AlphaFoldDB" id="L8YB81"/>
<dbReference type="CDD" id="cd05713">
    <property type="entry name" value="IgV_MOG_like"/>
    <property type="match status" value="1"/>
</dbReference>
<evidence type="ECO:0000256" key="3">
    <source>
        <dbReference type="ARBA" id="ARBA00022692"/>
    </source>
</evidence>
<dbReference type="InterPro" id="IPR013106">
    <property type="entry name" value="Ig_V-set"/>
</dbReference>
<dbReference type="InterPro" id="IPR013320">
    <property type="entry name" value="ConA-like_dom_sf"/>
</dbReference>
<dbReference type="Gene3D" id="2.60.40.10">
    <property type="entry name" value="Immunoglobulins"/>
    <property type="match status" value="2"/>
</dbReference>
<dbReference type="Gene3D" id="2.60.120.920">
    <property type="match status" value="1"/>
</dbReference>
<evidence type="ECO:0000256" key="8">
    <source>
        <dbReference type="ARBA" id="ARBA00023180"/>
    </source>
</evidence>
<keyword evidence="15" id="KW-1185">Reference proteome</keyword>
<dbReference type="InterPro" id="IPR050504">
    <property type="entry name" value="IgSF_BTN/MOG"/>
</dbReference>
<gene>
    <name evidence="14" type="ORF">TREES_T100008063</name>
</gene>
<dbReference type="FunFam" id="2.60.40.10:FF:000208">
    <property type="entry name" value="Butyrophilin subfamily 1 member A1"/>
    <property type="match status" value="1"/>
</dbReference>
<dbReference type="GO" id="GO:0005102">
    <property type="term" value="F:signaling receptor binding"/>
    <property type="evidence" value="ECO:0007669"/>
    <property type="project" value="TreeGrafter"/>
</dbReference>
<feature type="domain" description="Ig-like" evidence="13">
    <location>
        <begin position="19"/>
        <end position="138"/>
    </location>
</feature>
<dbReference type="PANTHER" id="PTHR24100">
    <property type="entry name" value="BUTYROPHILIN"/>
    <property type="match status" value="1"/>
</dbReference>
<keyword evidence="4 11" id="KW-0732">Signal</keyword>
<keyword evidence="3" id="KW-0812">Transmembrane</keyword>
<dbReference type="EMBL" id="KB361180">
    <property type="protein sequence ID" value="ELV13492.1"/>
    <property type="molecule type" value="Genomic_DNA"/>
</dbReference>
<dbReference type="InterPro" id="IPR036179">
    <property type="entry name" value="Ig-like_dom_sf"/>
</dbReference>
<comment type="subcellular location">
    <subcellularLocation>
        <location evidence="1">Membrane</location>
        <topology evidence="1">Single-pass type I membrane protein</topology>
    </subcellularLocation>
</comment>
<dbReference type="SMART" id="SM00409">
    <property type="entry name" value="IG"/>
    <property type="match status" value="1"/>
</dbReference>
<dbReference type="InterPro" id="IPR001870">
    <property type="entry name" value="B30.2/SPRY"/>
</dbReference>
<evidence type="ECO:0000256" key="4">
    <source>
        <dbReference type="ARBA" id="ARBA00022729"/>
    </source>
</evidence>
<keyword evidence="6" id="KW-0472">Membrane</keyword>
<keyword evidence="9" id="KW-0393">Immunoglobulin domain</keyword>
<evidence type="ECO:0000256" key="1">
    <source>
        <dbReference type="ARBA" id="ARBA00004479"/>
    </source>
</evidence>
<evidence type="ECO:0000256" key="2">
    <source>
        <dbReference type="ARBA" id="ARBA00007591"/>
    </source>
</evidence>
<evidence type="ECO:0000256" key="10">
    <source>
        <dbReference type="SAM" id="MobiDB-lite"/>
    </source>
</evidence>
<reference evidence="15" key="1">
    <citation type="submission" date="2012-07" db="EMBL/GenBank/DDBJ databases">
        <title>Genome of the Chinese tree shrew, a rising model animal genetically related to primates.</title>
        <authorList>
            <person name="Zhang G."/>
            <person name="Fan Y."/>
            <person name="Yao Y."/>
            <person name="Huang Z."/>
        </authorList>
    </citation>
    <scope>NUCLEOTIDE SEQUENCE [LARGE SCALE GENOMIC DNA]</scope>
</reference>
<feature type="chain" id="PRO_5003998422" evidence="11">
    <location>
        <begin position="30"/>
        <end position="571"/>
    </location>
</feature>
<dbReference type="InterPro" id="IPR003599">
    <property type="entry name" value="Ig_sub"/>
</dbReference>
<evidence type="ECO:0000256" key="7">
    <source>
        <dbReference type="ARBA" id="ARBA00023157"/>
    </source>
</evidence>
<comment type="similarity">
    <text evidence="2">Belongs to the immunoglobulin superfamily. BTN/MOG family.</text>
</comment>
<evidence type="ECO:0000259" key="12">
    <source>
        <dbReference type="PROSITE" id="PS50188"/>
    </source>
</evidence>
<feature type="compositionally biased region" description="Pro residues" evidence="10">
    <location>
        <begin position="335"/>
        <end position="348"/>
    </location>
</feature>
<reference evidence="15" key="2">
    <citation type="journal article" date="2013" name="Nat. Commun.">
        <title>Genome of the Chinese tree shrew.</title>
        <authorList>
            <person name="Fan Y."/>
            <person name="Huang Z.Y."/>
            <person name="Cao C.C."/>
            <person name="Chen C.S."/>
            <person name="Chen Y.X."/>
            <person name="Fan D.D."/>
            <person name="He J."/>
            <person name="Hou H.L."/>
            <person name="Hu L."/>
            <person name="Hu X.T."/>
            <person name="Jiang X.T."/>
            <person name="Lai R."/>
            <person name="Lang Y.S."/>
            <person name="Liang B."/>
            <person name="Liao S.G."/>
            <person name="Mu D."/>
            <person name="Ma Y.Y."/>
            <person name="Niu Y.Y."/>
            <person name="Sun X.Q."/>
            <person name="Xia J.Q."/>
            <person name="Xiao J."/>
            <person name="Xiong Z.Q."/>
            <person name="Xu L."/>
            <person name="Yang L."/>
            <person name="Zhang Y."/>
            <person name="Zhao W."/>
            <person name="Zhao X.D."/>
            <person name="Zheng Y.T."/>
            <person name="Zhou J.M."/>
            <person name="Zhu Y.B."/>
            <person name="Zhang G.J."/>
            <person name="Wang J."/>
            <person name="Yao Y.G."/>
        </authorList>
    </citation>
    <scope>NUCLEOTIDE SEQUENCE [LARGE SCALE GENOMIC DNA]</scope>
</reference>
<dbReference type="Pfam" id="PF00622">
    <property type="entry name" value="SPRY"/>
    <property type="match status" value="1"/>
</dbReference>
<dbReference type="InterPro" id="IPR053896">
    <property type="entry name" value="BTN3A2-like_Ig-C"/>
</dbReference>
<dbReference type="SMART" id="SM00449">
    <property type="entry name" value="SPRY"/>
    <property type="match status" value="1"/>
</dbReference>
<dbReference type="InParanoid" id="L8YB81"/>
<evidence type="ECO:0000256" key="6">
    <source>
        <dbReference type="ARBA" id="ARBA00023136"/>
    </source>
</evidence>
<feature type="region of interest" description="Disordered" evidence="10">
    <location>
        <begin position="277"/>
        <end position="402"/>
    </location>
</feature>
<dbReference type="Pfam" id="PF22705">
    <property type="entry name" value="C2-set_3"/>
    <property type="match status" value="1"/>
</dbReference>
<dbReference type="STRING" id="246437.L8YB81"/>
<dbReference type="InterPro" id="IPR003879">
    <property type="entry name" value="Butyrophylin_SPRY"/>
</dbReference>
<accession>L8YB81</accession>
<dbReference type="InterPro" id="IPR003877">
    <property type="entry name" value="SPRY_dom"/>
</dbReference>
<dbReference type="SUPFAM" id="SSF49899">
    <property type="entry name" value="Concanavalin A-like lectins/glucanases"/>
    <property type="match status" value="1"/>
</dbReference>
<evidence type="ECO:0000313" key="14">
    <source>
        <dbReference type="EMBL" id="ELV13492.1"/>
    </source>
</evidence>
<dbReference type="InterPro" id="IPR006574">
    <property type="entry name" value="PRY"/>
</dbReference>
<organism evidence="14 15">
    <name type="scientific">Tupaia chinensis</name>
    <name type="common">Chinese tree shrew</name>
    <name type="synonym">Tupaia belangeri chinensis</name>
    <dbReference type="NCBI Taxonomy" id="246437"/>
    <lineage>
        <taxon>Eukaryota</taxon>
        <taxon>Metazoa</taxon>
        <taxon>Chordata</taxon>
        <taxon>Craniata</taxon>
        <taxon>Vertebrata</taxon>
        <taxon>Euteleostomi</taxon>
        <taxon>Mammalia</taxon>
        <taxon>Eutheria</taxon>
        <taxon>Euarchontoglires</taxon>
        <taxon>Scandentia</taxon>
        <taxon>Tupaiidae</taxon>
        <taxon>Tupaia</taxon>
    </lineage>
</organism>
<dbReference type="FunCoup" id="L8YB81">
    <property type="interactions" value="825"/>
</dbReference>
<feature type="signal peptide" evidence="11">
    <location>
        <begin position="1"/>
        <end position="29"/>
    </location>
</feature>
<evidence type="ECO:0000256" key="11">
    <source>
        <dbReference type="SAM" id="SignalP"/>
    </source>
</evidence>
<dbReference type="Proteomes" id="UP000011518">
    <property type="component" value="Unassembled WGS sequence"/>
</dbReference>
<evidence type="ECO:0000259" key="13">
    <source>
        <dbReference type="PROSITE" id="PS50835"/>
    </source>
</evidence>
<dbReference type="PROSITE" id="PS50188">
    <property type="entry name" value="B302_SPRY"/>
    <property type="match status" value="1"/>
</dbReference>
<evidence type="ECO:0000313" key="15">
    <source>
        <dbReference type="Proteomes" id="UP000011518"/>
    </source>
</evidence>
<sequence>MAPAASLHSPRPASRLLLPLLSLTALGSAQFTVLGPRPVLAMLGENSTLRCRLSPEKDATAMEVRWFRARFSPAVLVYKGARERAEEQMEQYRGRTSFLGDDLGRGRAALVLHRVTAPDDGLYHCYFQEGRSYDQAVARLVVAGLGSTPLIEMKGREDGAVWLECTSAGWYPEPRVLWRGPDGEVVPALEEVSTAGADGLFTITTAVLVTDGTMRNVTCVVSNPLLGQEKDAVIFIPESLVPSGAPWTVALAAILPTLTLLLASGICVIQKLHRDGKSQSAGEEVGRGERETTPPQNCEPKPKARKEGHSTARPIQVPTALRSGRKARPVLCSTDPPPCPPQPQPSSAPFPEQLQEELRPQMGPCTEEGPGRRRGAGAHPELFLSQDRRSVRRGPGRRRVPDTPQRFDCRPCVLGRDRFWAGKHCWEVAVGGAMVWAVGVCRDSADRKGEAPLSPQNGFWTLELFSRQSPAPERVLPVRGRLRRVALFLDCDAGDVSFYDARDRSHLYTCPRAVFAGPLRPLLRLGSDDSPLRVCPAFAGAAGAAVPEGGLVMLGAGTGRPQDRFPGVAAL</sequence>
<dbReference type="Pfam" id="PF13765">
    <property type="entry name" value="PRY"/>
    <property type="match status" value="1"/>
</dbReference>
<dbReference type="SUPFAM" id="SSF48726">
    <property type="entry name" value="Immunoglobulin"/>
    <property type="match status" value="2"/>
</dbReference>
<dbReference type="FunFam" id="2.60.120.920:FF:000004">
    <property type="entry name" value="Butyrophilin subfamily 1 member A1"/>
    <property type="match status" value="1"/>
</dbReference>
<feature type="domain" description="B30.2/SPRY" evidence="12">
    <location>
        <begin position="351"/>
        <end position="541"/>
    </location>
</feature>
<dbReference type="FunFam" id="2.60.40.10:FF:000088">
    <property type="entry name" value="Butyrophilin subfamily 1 member A1"/>
    <property type="match status" value="1"/>
</dbReference>
<dbReference type="SMART" id="SM00406">
    <property type="entry name" value="IGv"/>
    <property type="match status" value="1"/>
</dbReference>
<name>L8YB81_TUPCH</name>
<dbReference type="Pfam" id="PF07686">
    <property type="entry name" value="V-set"/>
    <property type="match status" value="1"/>
</dbReference>